<comment type="caution">
    <text evidence="1">The sequence shown here is derived from an EMBL/GenBank/DDBJ whole genome shotgun (WGS) entry which is preliminary data.</text>
</comment>
<accession>A0A6A3HYF4</accession>
<organism evidence="1 2">
    <name type="scientific">Phytophthora rubi</name>
    <dbReference type="NCBI Taxonomy" id="129364"/>
    <lineage>
        <taxon>Eukaryota</taxon>
        <taxon>Sar</taxon>
        <taxon>Stramenopiles</taxon>
        <taxon>Oomycota</taxon>
        <taxon>Peronosporomycetes</taxon>
        <taxon>Peronosporales</taxon>
        <taxon>Peronosporaceae</taxon>
        <taxon>Phytophthora</taxon>
    </lineage>
</organism>
<name>A0A6A3HYF4_9STRA</name>
<evidence type="ECO:0000313" key="1">
    <source>
        <dbReference type="EMBL" id="KAE8972963.1"/>
    </source>
</evidence>
<sequence length="70" mass="7723">MAYTKRSLIYTEHTTLLSALLSKKPRVVASPTPSTGSTSSSKPAAKFCRNGCLNDARRKGFRVSIHRRTL</sequence>
<dbReference type="Proteomes" id="UP000429607">
    <property type="component" value="Unassembled WGS sequence"/>
</dbReference>
<protein>
    <submittedName>
        <fullName evidence="1">Uncharacterized protein</fullName>
    </submittedName>
</protein>
<reference evidence="1 2" key="1">
    <citation type="submission" date="2018-09" db="EMBL/GenBank/DDBJ databases">
        <title>Genomic investigation of the strawberry pathogen Phytophthora fragariae indicates pathogenicity is determined by transcriptional variation in three key races.</title>
        <authorList>
            <person name="Adams T.M."/>
            <person name="Armitage A.D."/>
            <person name="Sobczyk M.K."/>
            <person name="Bates H.J."/>
            <person name="Dunwell J.M."/>
            <person name="Nellist C.F."/>
            <person name="Harrison R.J."/>
        </authorList>
    </citation>
    <scope>NUCLEOTIDE SEQUENCE [LARGE SCALE GENOMIC DNA]</scope>
    <source>
        <strain evidence="1 2">SCRP249</strain>
    </source>
</reference>
<gene>
    <name evidence="1" type="ORF">PR001_g26451</name>
</gene>
<dbReference type="EMBL" id="QXFV01003914">
    <property type="protein sequence ID" value="KAE8972963.1"/>
    <property type="molecule type" value="Genomic_DNA"/>
</dbReference>
<evidence type="ECO:0000313" key="2">
    <source>
        <dbReference type="Proteomes" id="UP000429607"/>
    </source>
</evidence>
<proteinExistence type="predicted"/>
<dbReference type="AlphaFoldDB" id="A0A6A3HYF4"/>